<dbReference type="InterPro" id="IPR001680">
    <property type="entry name" value="WD40_rpt"/>
</dbReference>
<evidence type="ECO:0000259" key="5">
    <source>
        <dbReference type="Pfam" id="PF00931"/>
    </source>
</evidence>
<dbReference type="PROSITE" id="PS50294">
    <property type="entry name" value="WD_REPEATS_REGION"/>
    <property type="match status" value="13"/>
</dbReference>
<dbReference type="InterPro" id="IPR002182">
    <property type="entry name" value="NB-ARC"/>
</dbReference>
<dbReference type="Gene3D" id="3.40.50.300">
    <property type="entry name" value="P-loop containing nucleotide triphosphate hydrolases"/>
    <property type="match status" value="1"/>
</dbReference>
<dbReference type="InterPro" id="IPR020472">
    <property type="entry name" value="WD40_PAC1"/>
</dbReference>
<evidence type="ECO:0000256" key="3">
    <source>
        <dbReference type="PROSITE-ProRule" id="PRU00221"/>
    </source>
</evidence>
<keyword evidence="1 3" id="KW-0853">WD repeat</keyword>
<dbReference type="InterPro" id="IPR027417">
    <property type="entry name" value="P-loop_NTPase"/>
</dbReference>
<feature type="repeat" description="WD" evidence="3">
    <location>
        <begin position="818"/>
        <end position="859"/>
    </location>
</feature>
<dbReference type="Pfam" id="PF00931">
    <property type="entry name" value="NB-ARC"/>
    <property type="match status" value="1"/>
</dbReference>
<dbReference type="PRINTS" id="PR00320">
    <property type="entry name" value="GPROTEINBRPT"/>
</dbReference>
<feature type="repeat" description="WD" evidence="3">
    <location>
        <begin position="615"/>
        <end position="649"/>
    </location>
</feature>
<dbReference type="SUPFAM" id="SSF52540">
    <property type="entry name" value="P-loop containing nucleoside triphosphate hydrolases"/>
    <property type="match status" value="1"/>
</dbReference>
<dbReference type="FunFam" id="2.130.10.10:FF:000228">
    <property type="entry name" value="COMPASS-like H3K4 histone methylase component WDR5A"/>
    <property type="match status" value="1"/>
</dbReference>
<feature type="repeat" description="WD" evidence="3">
    <location>
        <begin position="650"/>
        <end position="691"/>
    </location>
</feature>
<feature type="repeat" description="WD" evidence="3">
    <location>
        <begin position="1112"/>
        <end position="1153"/>
    </location>
</feature>
<dbReference type="SUPFAM" id="SSF50978">
    <property type="entry name" value="WD40 repeat-like"/>
    <property type="match status" value="2"/>
</dbReference>
<feature type="repeat" description="WD" evidence="3">
    <location>
        <begin position="860"/>
        <end position="901"/>
    </location>
</feature>
<dbReference type="InterPro" id="IPR019775">
    <property type="entry name" value="WD40_repeat_CS"/>
</dbReference>
<feature type="compositionally biased region" description="Polar residues" evidence="4">
    <location>
        <begin position="91"/>
        <end position="100"/>
    </location>
</feature>
<evidence type="ECO:0000259" key="6">
    <source>
        <dbReference type="Pfam" id="PF26355"/>
    </source>
</evidence>
<sequence>MNLEDALEFANTLVFAKSGNHLTDLQQALIEASWSWKRQSYDTIAHIYGYSPSYLKHDVGPKLWKLLSEALGEKVSKKNFRSAIERRWRTQQETISSDQQVTREETDGIGPRPRYAIAAKSRDGIGLRPSYAKAKPRHDWSEAVDVSFFYGRQSELAQLQQWILTEHCRLVALLGMGGMGKTSLSIKLAQQLEHQFEFVIWRSLRNAPDLSEILTQLLRFLSNQQDIDLPDTTDDKISRLLNYLRSHRCLLVLDNMETILQGGAQSNAAGHYQAGYEEYGQLLRRWGETSHQSCLVLTSREKPQEIGLLEAEVLPVRSLQLSGLTTTEGQEIFNIIGSFQGEEREWNQLITGYSGNPLALKIVATTIHKFFAGNIADFLNQDAIIFGNIKNLLEQHFARLSAPERTVIFWLAINREEASFADLRDDIFPPVPPQQLIDTMESLEQRSLVERKASMFSLQPVVMEYVTERLVEQICEDIIAGVTAINNTNNWENYLFRTHALLKAQTKDYLRNTQIRLIIKPIVERLQIALTGKDNLEKHLNQMIDTLRGKPPLAIGYAGGNIINLLCQQQICLKGYDFSRVTIWQAYLQGVDLQDVNFAYSNLSKSVFTKTLGVVFGVAFSPDGKLLATGDVEGQLRLWQVENGKPILICKGHTGWVWSVAFSPDGNTLASCSSDKTIKLWNVTTGQCIKTLEGHTSSIWSVAFSPDGKTLASGSDESTVRLWDVNTGECRQVCQGHTGKVRSVAFSADGKTLASGSDDQTVRLWDLSTGECRQICHGHTNLIWSVNFSPDGAMLASASADFTIKLWDPCTGECLNTLTNHSDRVRSVMFSADGQTLVSGSDDQTVRLWNVSSGECLNYLQEHTNSIFSVAFNRDGRTVASGSSDQTVRLWNSKTGRCLKILQGYTNSVFSAVFSPNGQQLASASTDNMVRLWDVSSDNCLKRLEGHTGWVTSVAFHPNGEILASSSADQTIHLWSVSTGQCLKVLRGHSYWVQSVSFSPLGETLASSGDDKTIRLWDVNTGECFKILRGHTSWIWSVTFSRDGQTLASGSEDETIRLWDVRSSECLKILQGHTSRVQSVAFSPDGKTLVSSSGDQTVRVWDVRTGECLKILRGHSKGVWSVAFSPDGELIASGSLDQTVRLWDASTGNHLRTLHGHRNSVRSSIGFSPVKHQDHQGRSDQEQVSSYWLTSGSNDGTIKVWDTHTGQCIKTLIPDRPYQGMNITGVKGLTLAQKSALEALGALS</sequence>
<dbReference type="Proteomes" id="UP000176944">
    <property type="component" value="Chromosome"/>
</dbReference>
<evidence type="ECO:0000256" key="1">
    <source>
        <dbReference type="ARBA" id="ARBA00022574"/>
    </source>
</evidence>
<dbReference type="InterPro" id="IPR058651">
    <property type="entry name" value="HTH_VMAP-M9"/>
</dbReference>
<dbReference type="Pfam" id="PF26355">
    <property type="entry name" value="HTH_VMAP-M9"/>
    <property type="match status" value="1"/>
</dbReference>
<feature type="repeat" description="WD" evidence="3">
    <location>
        <begin position="692"/>
        <end position="733"/>
    </location>
</feature>
<dbReference type="AlphaFoldDB" id="A0A1D9FYJ4"/>
<dbReference type="Gene3D" id="2.130.10.10">
    <property type="entry name" value="YVTN repeat-like/Quinoprotein amine dehydrogenase"/>
    <property type="match status" value="6"/>
</dbReference>
<dbReference type="PRINTS" id="PR00364">
    <property type="entry name" value="DISEASERSIST"/>
</dbReference>
<proteinExistence type="predicted"/>
<dbReference type="PANTHER" id="PTHR19879:SF9">
    <property type="entry name" value="TRANSCRIPTION INITIATION FACTOR TFIID SUBUNIT 5"/>
    <property type="match status" value="1"/>
</dbReference>
<feature type="domain" description="vWA-MoxR associated protein N-terminal HTH" evidence="6">
    <location>
        <begin position="1"/>
        <end position="87"/>
    </location>
</feature>
<dbReference type="CDD" id="cd00200">
    <property type="entry name" value="WD40"/>
    <property type="match status" value="2"/>
</dbReference>
<dbReference type="EMBL" id="CP017708">
    <property type="protein sequence ID" value="AOY80439.1"/>
    <property type="molecule type" value="Genomic_DNA"/>
</dbReference>
<accession>A0A1D9FYJ4</accession>
<dbReference type="InterPro" id="IPR036322">
    <property type="entry name" value="WD40_repeat_dom_sf"/>
</dbReference>
<feature type="repeat" description="WD" evidence="3">
    <location>
        <begin position="902"/>
        <end position="943"/>
    </location>
</feature>
<dbReference type="InterPro" id="IPR015943">
    <property type="entry name" value="WD40/YVTN_repeat-like_dom_sf"/>
</dbReference>
<feature type="repeat" description="WD" evidence="3">
    <location>
        <begin position="944"/>
        <end position="985"/>
    </location>
</feature>
<feature type="repeat" description="WD" evidence="3">
    <location>
        <begin position="1028"/>
        <end position="1069"/>
    </location>
</feature>
<dbReference type="PROSITE" id="PS50082">
    <property type="entry name" value="WD_REPEATS_2"/>
    <property type="match status" value="14"/>
</dbReference>
<protein>
    <submittedName>
        <fullName evidence="7">NB-ARC domain-containing protein</fullName>
    </submittedName>
</protein>
<gene>
    <name evidence="7" type="ORF">BJP36_11455</name>
</gene>
<dbReference type="Pfam" id="PF25173">
    <property type="entry name" value="Beta-prop_WDR3_1st"/>
    <property type="match status" value="1"/>
</dbReference>
<feature type="repeat" description="WD" evidence="3">
    <location>
        <begin position="776"/>
        <end position="817"/>
    </location>
</feature>
<organism evidence="7 8">
    <name type="scientific">Moorena producens (strain JHB)</name>
    <dbReference type="NCBI Taxonomy" id="1454205"/>
    <lineage>
        <taxon>Bacteria</taxon>
        <taxon>Bacillati</taxon>
        <taxon>Cyanobacteriota</taxon>
        <taxon>Cyanophyceae</taxon>
        <taxon>Coleofasciculales</taxon>
        <taxon>Coleofasciculaceae</taxon>
        <taxon>Moorena</taxon>
    </lineage>
</organism>
<evidence type="ECO:0000313" key="8">
    <source>
        <dbReference type="Proteomes" id="UP000176944"/>
    </source>
</evidence>
<feature type="repeat" description="WD" evidence="3">
    <location>
        <begin position="1070"/>
        <end position="1111"/>
    </location>
</feature>
<dbReference type="PROSITE" id="PS00678">
    <property type="entry name" value="WD_REPEATS_1"/>
    <property type="match status" value="10"/>
</dbReference>
<dbReference type="Pfam" id="PF00400">
    <property type="entry name" value="WD40"/>
    <property type="match status" value="9"/>
</dbReference>
<reference evidence="8" key="1">
    <citation type="submission" date="2016-10" db="EMBL/GenBank/DDBJ databases">
        <title>Comparative genomics uncovers the prolific and rare metabolic potential of the cyanobacterial genus Moorea.</title>
        <authorList>
            <person name="Leao T."/>
            <person name="Castelao G."/>
            <person name="Korobeynikov A."/>
            <person name="Monroe E.A."/>
            <person name="Podell S."/>
            <person name="Glukhov E."/>
            <person name="Allen E."/>
            <person name="Gerwick W.H."/>
            <person name="Gerwick L."/>
        </authorList>
    </citation>
    <scope>NUCLEOTIDE SEQUENCE [LARGE SCALE GENOMIC DNA]</scope>
    <source>
        <strain evidence="8">JHB</strain>
    </source>
</reference>
<feature type="domain" description="NB-ARC" evidence="5">
    <location>
        <begin position="153"/>
        <end position="255"/>
    </location>
</feature>
<keyword evidence="2" id="KW-0677">Repeat</keyword>
<evidence type="ECO:0000313" key="7">
    <source>
        <dbReference type="EMBL" id="AOY80439.1"/>
    </source>
</evidence>
<feature type="repeat" description="WD" evidence="3">
    <location>
        <begin position="986"/>
        <end position="1027"/>
    </location>
</feature>
<name>A0A1D9FYJ4_MOOP1</name>
<dbReference type="SUPFAM" id="SSF141571">
    <property type="entry name" value="Pentapeptide repeat-like"/>
    <property type="match status" value="1"/>
</dbReference>
<feature type="repeat" description="WD" evidence="3">
    <location>
        <begin position="1189"/>
        <end position="1211"/>
    </location>
</feature>
<feature type="repeat" description="WD" evidence="3">
    <location>
        <begin position="734"/>
        <end position="775"/>
    </location>
</feature>
<dbReference type="PANTHER" id="PTHR19879">
    <property type="entry name" value="TRANSCRIPTION INITIATION FACTOR TFIID"/>
    <property type="match status" value="1"/>
</dbReference>
<dbReference type="SMART" id="SM00320">
    <property type="entry name" value="WD40"/>
    <property type="match status" value="14"/>
</dbReference>
<evidence type="ECO:0000256" key="4">
    <source>
        <dbReference type="SAM" id="MobiDB-lite"/>
    </source>
</evidence>
<evidence type="ECO:0000256" key="2">
    <source>
        <dbReference type="ARBA" id="ARBA00022737"/>
    </source>
</evidence>
<feature type="region of interest" description="Disordered" evidence="4">
    <location>
        <begin position="91"/>
        <end position="111"/>
    </location>
</feature>
<dbReference type="GO" id="GO:0043531">
    <property type="term" value="F:ADP binding"/>
    <property type="evidence" value="ECO:0007669"/>
    <property type="project" value="InterPro"/>
</dbReference>